<accession>A0A4Y5TPC0</accession>
<evidence type="ECO:0000313" key="1">
    <source>
        <dbReference type="EMBL" id="QDB71196.1"/>
    </source>
</evidence>
<name>A0A4Y5TPC0_9CAUD</name>
<gene>
    <name evidence="1" type="ORF">CPT_Moabite_166</name>
</gene>
<evidence type="ECO:0000313" key="2">
    <source>
        <dbReference type="Proteomes" id="UP000319063"/>
    </source>
</evidence>
<dbReference type="Proteomes" id="UP000319063">
    <property type="component" value="Segment"/>
</dbReference>
<organism evidence="1 2">
    <name type="scientific">Serratia phage Moabite</name>
    <dbReference type="NCBI Taxonomy" id="2587814"/>
    <lineage>
        <taxon>Viruses</taxon>
        <taxon>Duplodnaviria</taxon>
        <taxon>Heunggongvirae</taxon>
        <taxon>Uroviricota</taxon>
        <taxon>Caudoviricetes</taxon>
        <taxon>Chimalliviridae</taxon>
        <taxon>Moabitevirus</taxon>
        <taxon>Moabitevirus moabite</taxon>
    </lineage>
</organism>
<keyword evidence="2" id="KW-1185">Reference proteome</keyword>
<protein>
    <submittedName>
        <fullName evidence="1">Uncharacterized protein</fullName>
    </submittedName>
</protein>
<reference evidence="2" key="1">
    <citation type="submission" date="2019-05" db="EMBL/GenBank/DDBJ databases">
        <title>Complete Genome Sequence of Serratia marcescens Myophage Moabite.</title>
        <authorList>
            <person name="Price L."/>
            <person name="Rohren M."/>
            <person name="Newkirk H."/>
            <person name="Liu M."/>
            <person name="Ramsey J."/>
        </authorList>
    </citation>
    <scope>NUCLEOTIDE SEQUENCE [LARGE SCALE GENOMIC DNA]</scope>
</reference>
<proteinExistence type="predicted"/>
<sequence length="233" mass="27092">MDRVKILLSMDDLFDTRLSTALRLNQKKGINLIKNGYGRRRGDWVIWEGLGITEDQWRAAYANRDNETLKRSIRSKLVNVILEVALDADKGPRNEISKSNMEIVINEWPYSMTSKVKADFVKMFSHLVPPNIPVGFIRRAPKLLTPKFVTESFTHFINYDMINWIDLHLQTEEDCNMLKLELIGPQLFQCKPDVEDFALFKGVIDDVHRLAEQYVSPSMSVRYISTEYFNTPF</sequence>
<dbReference type="EMBL" id="MK994515">
    <property type="protein sequence ID" value="QDB71196.1"/>
    <property type="molecule type" value="Genomic_DNA"/>
</dbReference>